<feature type="region of interest" description="Disordered" evidence="1">
    <location>
        <begin position="1"/>
        <end position="30"/>
    </location>
</feature>
<keyword evidence="3" id="KW-1185">Reference proteome</keyword>
<dbReference type="EMBL" id="JAHBAY010000001">
    <property type="protein sequence ID" value="MBT0767826.1"/>
    <property type="molecule type" value="Genomic_DNA"/>
</dbReference>
<dbReference type="InterPro" id="IPR029044">
    <property type="entry name" value="Nucleotide-diphossugar_trans"/>
</dbReference>
<dbReference type="SUPFAM" id="SSF53448">
    <property type="entry name" value="Nucleotide-diphospho-sugar transferases"/>
    <property type="match status" value="1"/>
</dbReference>
<dbReference type="Proteomes" id="UP001197247">
    <property type="component" value="Unassembled WGS sequence"/>
</dbReference>
<accession>A0ABS5T9T3</accession>
<protein>
    <submittedName>
        <fullName evidence="2">Uncharacterized protein</fullName>
    </submittedName>
</protein>
<gene>
    <name evidence="2" type="ORF">KIH74_02760</name>
</gene>
<sequence length="421" mass="46167">MDLFGGVPGDAPLSVGTLNEPGPVLGEQRPGSGAALGGIVVPTGRDFRRTRAGLEFAAGLASAHGCALVVIHSREARAGDFPEDLRRSLGSKLVLIDLDQVHPSWRPPLASAGHPLSRLHRSNDVAVKRNLGVMLAHRLGWEYLLFLDDDISALATGPTLNPDYLSHALRTMTADERLQAVGWPLVGFDDNSVVGHARPLAGLSQDVFIGGGALLVRCSRQTAFFPENIYNEDWLFLIQTLASAPDYQHAVANAGAVHQAPYEAFDPLRARSEEVGEIIGEGLMNLVEDHGPGFAPLMSGRYWKRVMAGRRALLRRIIRNVDGETVLWAGDEPARSDHPVVVCMNTALWSHEDVTSRSLAGYTRLWWHDQHIWRDCLAVLSHETAGRAAPERLVPQWLRQARAPWPAGGVSGWEEWQHSRR</sequence>
<dbReference type="RefSeq" id="WP_214154044.1">
    <property type="nucleotide sequence ID" value="NZ_JAHBAY010000001.1"/>
</dbReference>
<evidence type="ECO:0000313" key="2">
    <source>
        <dbReference type="EMBL" id="MBT0767826.1"/>
    </source>
</evidence>
<proteinExistence type="predicted"/>
<name>A0ABS5T9T3_9ACTN</name>
<reference evidence="2 3" key="1">
    <citation type="submission" date="2021-05" db="EMBL/GenBank/DDBJ databases">
        <title>Kineosporia and Streptomyces sp. nov. two new marine actinobacteria isolated from Coral.</title>
        <authorList>
            <person name="Buangrab K."/>
            <person name="Sutthacheep M."/>
            <person name="Yeemin T."/>
            <person name="Harunari E."/>
            <person name="Igarashi Y."/>
            <person name="Kanchanasin P."/>
            <person name="Tanasupawat S."/>
            <person name="Phongsopitanun W."/>
        </authorList>
    </citation>
    <scope>NUCLEOTIDE SEQUENCE [LARGE SCALE GENOMIC DNA]</scope>
    <source>
        <strain evidence="2 3">J2-2</strain>
    </source>
</reference>
<comment type="caution">
    <text evidence="2">The sequence shown here is derived from an EMBL/GenBank/DDBJ whole genome shotgun (WGS) entry which is preliminary data.</text>
</comment>
<evidence type="ECO:0000256" key="1">
    <source>
        <dbReference type="SAM" id="MobiDB-lite"/>
    </source>
</evidence>
<evidence type="ECO:0000313" key="3">
    <source>
        <dbReference type="Proteomes" id="UP001197247"/>
    </source>
</evidence>
<organism evidence="2 3">
    <name type="scientific">Kineosporia corallincola</name>
    <dbReference type="NCBI Taxonomy" id="2835133"/>
    <lineage>
        <taxon>Bacteria</taxon>
        <taxon>Bacillati</taxon>
        <taxon>Actinomycetota</taxon>
        <taxon>Actinomycetes</taxon>
        <taxon>Kineosporiales</taxon>
        <taxon>Kineosporiaceae</taxon>
        <taxon>Kineosporia</taxon>
    </lineage>
</organism>